<dbReference type="SUPFAM" id="SSF50998">
    <property type="entry name" value="Quinoprotein alcohol dehydrogenase-like"/>
    <property type="match status" value="1"/>
</dbReference>
<dbReference type="Gene3D" id="2.130.10.10">
    <property type="entry name" value="YVTN repeat-like/Quinoprotein amine dehydrogenase"/>
    <property type="match status" value="1"/>
</dbReference>
<dbReference type="Pfam" id="PF13360">
    <property type="entry name" value="PQQ_2"/>
    <property type="match status" value="1"/>
</dbReference>
<evidence type="ECO:0000259" key="1">
    <source>
        <dbReference type="Pfam" id="PF13360"/>
    </source>
</evidence>
<evidence type="ECO:0000313" key="2">
    <source>
        <dbReference type="EMBL" id="QHN40210.1"/>
    </source>
</evidence>
<sequence>MGRILGFTLFVLGVISAVVLALIATVAVPVSLNGTASRITVKPVEAGQATKLRSLPAQPQRRWEVDADSLFGKTRSIKYMMVRAADEDMAVVAGVPEDQGPAPIMAVDTEGGAPLWKEPSLVPVQWCAISRDKKLACLRNGQTATSSSQVAFLDPATGKELRTITIDAPGTAKMSRAGDGFVVWTSEYDEISKSSQATIAWMSSDGSKQWTRKPRVEEDDVTLSEAGNVLAVRDNQDSVSMYQLDTGAVLYDSAGDQKVFKEEADKRSRIGEVNVYVSAIPHAGGFAVSFRSIYSSVVKFYDNNGIHLQDVKDIQLPSYADGTEGTAVVFQREDRGSNYTSGVISATTFSVVWEASSDFTYSTDIEMVAGTFVVESDYDDDQKKWQIYRLSDGTKLGSLTTSIYQKIVGSDGERIVYEGDRTSEEPGPGALTGYDSATGREVWRVKSTESADNVNVRFVGPNLYWYNARTTKRHASVIQYG</sequence>
<feature type="domain" description="Pyrrolo-quinoline quinone repeat" evidence="1">
    <location>
        <begin position="62"/>
        <end position="249"/>
    </location>
</feature>
<proteinExistence type="predicted"/>
<reference evidence="2" key="1">
    <citation type="journal article" date="2021" name="Nat. Microbiol.">
        <title>Cocultivation of an ultrasmall environmental parasitic bacterium with lytic ability against bacteria associated with wastewater foams.</title>
        <authorList>
            <person name="Batinovic S."/>
            <person name="Rose J.J.A."/>
            <person name="Ratcliffe J."/>
            <person name="Seviour R.J."/>
            <person name="Petrovski S."/>
        </authorList>
    </citation>
    <scope>NUCLEOTIDE SEQUENCE</scope>
    <source>
        <strain evidence="2">CON44</strain>
    </source>
</reference>
<dbReference type="EMBL" id="CP045810">
    <property type="protein sequence ID" value="QHN40210.1"/>
    <property type="molecule type" value="Genomic_DNA"/>
</dbReference>
<name>A0A857MHD7_9ACTN</name>
<gene>
    <name evidence="2" type="ORF">GII30_14585</name>
</gene>
<dbReference type="InterPro" id="IPR002372">
    <property type="entry name" value="PQQ_rpt_dom"/>
</dbReference>
<organism evidence="2">
    <name type="scientific">Gordonia amarae</name>
    <dbReference type="NCBI Taxonomy" id="36821"/>
    <lineage>
        <taxon>Bacteria</taxon>
        <taxon>Bacillati</taxon>
        <taxon>Actinomycetota</taxon>
        <taxon>Actinomycetes</taxon>
        <taxon>Mycobacteriales</taxon>
        <taxon>Gordoniaceae</taxon>
        <taxon>Gordonia</taxon>
    </lineage>
</organism>
<protein>
    <submittedName>
        <fullName evidence="2">PQQ-binding-like beta-propeller repeat protein</fullName>
    </submittedName>
</protein>
<accession>A0A857MHD7</accession>
<dbReference type="InterPro" id="IPR011047">
    <property type="entry name" value="Quinoprotein_ADH-like_sf"/>
</dbReference>
<dbReference type="InterPro" id="IPR015943">
    <property type="entry name" value="WD40/YVTN_repeat-like_dom_sf"/>
</dbReference>
<dbReference type="AlphaFoldDB" id="A0A857MHD7"/>